<dbReference type="GO" id="GO:0005737">
    <property type="term" value="C:cytoplasm"/>
    <property type="evidence" value="ECO:0007669"/>
    <property type="project" value="TreeGrafter"/>
</dbReference>
<evidence type="ECO:0000256" key="2">
    <source>
        <dbReference type="ARBA" id="ARBA00022771"/>
    </source>
</evidence>
<dbReference type="STRING" id="379508.A5DSB6"/>
<evidence type="ECO:0000259" key="7">
    <source>
        <dbReference type="PROSITE" id="PS50076"/>
    </source>
</evidence>
<dbReference type="VEuPathDB" id="FungiDB:LELG_00252"/>
<dbReference type="SMR" id="A5DSB6"/>
<keyword evidence="10" id="KW-1185">Reference proteome</keyword>
<keyword evidence="2 4" id="KW-0863">Zinc-finger</keyword>
<dbReference type="InterPro" id="IPR018253">
    <property type="entry name" value="DnaJ_domain_CS"/>
</dbReference>
<dbReference type="HOGENOM" id="CLU_009539_2_1_1"/>
<dbReference type="PROSITE" id="PS50076">
    <property type="entry name" value="DNAJ_2"/>
    <property type="match status" value="1"/>
</dbReference>
<name>A5DSB6_LODEL</name>
<proteinExistence type="predicted"/>
<keyword evidence="5" id="KW-0175">Coiled coil</keyword>
<dbReference type="InParanoid" id="A5DSB6"/>
<feature type="compositionally biased region" description="Polar residues" evidence="6">
    <location>
        <begin position="595"/>
        <end position="608"/>
    </location>
</feature>
<accession>A5DSB6</accession>
<dbReference type="InterPro" id="IPR036869">
    <property type="entry name" value="J_dom_sf"/>
</dbReference>
<feature type="region of interest" description="Disordered" evidence="6">
    <location>
        <begin position="471"/>
        <end position="608"/>
    </location>
</feature>
<dbReference type="GeneID" id="5234879"/>
<protein>
    <recommendedName>
        <fullName evidence="11">J domain-containing protein</fullName>
    </recommendedName>
</protein>
<feature type="region of interest" description="Disordered" evidence="6">
    <location>
        <begin position="411"/>
        <end position="443"/>
    </location>
</feature>
<dbReference type="SMART" id="SM00355">
    <property type="entry name" value="ZnF_C2H2"/>
    <property type="match status" value="2"/>
</dbReference>
<dbReference type="OMA" id="DTCGEEF"/>
<evidence type="ECO:0000313" key="10">
    <source>
        <dbReference type="Proteomes" id="UP000001996"/>
    </source>
</evidence>
<feature type="compositionally biased region" description="Basic residues" evidence="6">
    <location>
        <begin position="550"/>
        <end position="565"/>
    </location>
</feature>
<dbReference type="InterPro" id="IPR051964">
    <property type="entry name" value="Chaperone_stress_response"/>
</dbReference>
<dbReference type="SMART" id="SM00271">
    <property type="entry name" value="DnaJ"/>
    <property type="match status" value="1"/>
</dbReference>
<evidence type="ECO:0000256" key="6">
    <source>
        <dbReference type="SAM" id="MobiDB-lite"/>
    </source>
</evidence>
<dbReference type="KEGG" id="lel:PVL30_000247"/>
<dbReference type="InterPro" id="IPR001623">
    <property type="entry name" value="DnaJ_domain"/>
</dbReference>
<dbReference type="OrthoDB" id="5894at2759"/>
<feature type="region of interest" description="Disordered" evidence="6">
    <location>
        <begin position="313"/>
        <end position="348"/>
    </location>
</feature>
<feature type="domain" description="J" evidence="7">
    <location>
        <begin position="4"/>
        <end position="70"/>
    </location>
</feature>
<feature type="compositionally biased region" description="Basic and acidic residues" evidence="6">
    <location>
        <begin position="508"/>
        <end position="528"/>
    </location>
</feature>
<reference evidence="9 10" key="1">
    <citation type="journal article" date="2009" name="Nature">
        <title>Evolution of pathogenicity and sexual reproduction in eight Candida genomes.</title>
        <authorList>
            <person name="Butler G."/>
            <person name="Rasmussen M.D."/>
            <person name="Lin M.F."/>
            <person name="Santos M.A."/>
            <person name="Sakthikumar S."/>
            <person name="Munro C.A."/>
            <person name="Rheinbay E."/>
            <person name="Grabherr M."/>
            <person name="Forche A."/>
            <person name="Reedy J.L."/>
            <person name="Agrafioti I."/>
            <person name="Arnaud M.B."/>
            <person name="Bates S."/>
            <person name="Brown A.J."/>
            <person name="Brunke S."/>
            <person name="Costanzo M.C."/>
            <person name="Fitzpatrick D.A."/>
            <person name="de Groot P.W."/>
            <person name="Harris D."/>
            <person name="Hoyer L.L."/>
            <person name="Hube B."/>
            <person name="Klis F.M."/>
            <person name="Kodira C."/>
            <person name="Lennard N."/>
            <person name="Logue M.E."/>
            <person name="Martin R."/>
            <person name="Neiman A.M."/>
            <person name="Nikolaou E."/>
            <person name="Quail M.A."/>
            <person name="Quinn J."/>
            <person name="Santos M.C."/>
            <person name="Schmitzberger F.F."/>
            <person name="Sherlock G."/>
            <person name="Shah P."/>
            <person name="Silverstein K.A."/>
            <person name="Skrzypek M.S."/>
            <person name="Soll D."/>
            <person name="Staggs R."/>
            <person name="Stansfield I."/>
            <person name="Stumpf M.P."/>
            <person name="Sudbery P.E."/>
            <person name="Srikantha T."/>
            <person name="Zeng Q."/>
            <person name="Berman J."/>
            <person name="Berriman M."/>
            <person name="Heitman J."/>
            <person name="Gow N.A."/>
            <person name="Lorenz M.C."/>
            <person name="Birren B.W."/>
            <person name="Kellis M."/>
            <person name="Cuomo C.A."/>
        </authorList>
    </citation>
    <scope>NUCLEOTIDE SEQUENCE [LARGE SCALE GENOMIC DNA]</scope>
    <source>
        <strain evidence="10">ATCC 11503 / BCRC 21390 / CBS 2605 / JCM 1781 / NBRC 1676 / NRRL YB-4239</strain>
    </source>
</reference>
<dbReference type="CDD" id="cd06257">
    <property type="entry name" value="DnaJ"/>
    <property type="match status" value="1"/>
</dbReference>
<evidence type="ECO:0000313" key="9">
    <source>
        <dbReference type="EMBL" id="EDK42074.1"/>
    </source>
</evidence>
<dbReference type="InterPro" id="IPR036236">
    <property type="entry name" value="Znf_C2H2_sf"/>
</dbReference>
<keyword evidence="3" id="KW-0862">Zinc</keyword>
<dbReference type="AlphaFoldDB" id="A5DSB6"/>
<dbReference type="SUPFAM" id="SSF57667">
    <property type="entry name" value="beta-beta-alpha zinc fingers"/>
    <property type="match status" value="1"/>
</dbReference>
<evidence type="ECO:0000256" key="5">
    <source>
        <dbReference type="SAM" id="Coils"/>
    </source>
</evidence>
<dbReference type="FunCoup" id="A5DSB6">
    <property type="interactions" value="875"/>
</dbReference>
<dbReference type="SMART" id="SM00451">
    <property type="entry name" value="ZnF_U1"/>
    <property type="match status" value="1"/>
</dbReference>
<dbReference type="PROSITE" id="PS00028">
    <property type="entry name" value="ZINC_FINGER_C2H2_1"/>
    <property type="match status" value="2"/>
</dbReference>
<dbReference type="PROSITE" id="PS00636">
    <property type="entry name" value="DNAJ_1"/>
    <property type="match status" value="1"/>
</dbReference>
<dbReference type="PRINTS" id="PR00625">
    <property type="entry name" value="JDOMAIN"/>
</dbReference>
<dbReference type="EMBL" id="CH981524">
    <property type="protein sequence ID" value="EDK42074.1"/>
    <property type="molecule type" value="Genomic_DNA"/>
</dbReference>
<evidence type="ECO:0008006" key="11">
    <source>
        <dbReference type="Google" id="ProtNLM"/>
    </source>
</evidence>
<dbReference type="InterPro" id="IPR054076">
    <property type="entry name" value="ZUO1-like_ZHD"/>
</dbReference>
<dbReference type="Pfam" id="PF12171">
    <property type="entry name" value="zf-C2H2_jaz"/>
    <property type="match status" value="1"/>
</dbReference>
<feature type="domain" description="C2H2-type" evidence="8">
    <location>
        <begin position="610"/>
        <end position="639"/>
    </location>
</feature>
<dbReference type="Gene3D" id="3.30.160.60">
    <property type="entry name" value="Classic Zinc Finger"/>
    <property type="match status" value="1"/>
</dbReference>
<dbReference type="SUPFAM" id="SSF46565">
    <property type="entry name" value="Chaperone J-domain"/>
    <property type="match status" value="1"/>
</dbReference>
<dbReference type="Pfam" id="PF21884">
    <property type="entry name" value="ZUO1-like_ZHD"/>
    <property type="match status" value="1"/>
</dbReference>
<evidence type="ECO:0000256" key="3">
    <source>
        <dbReference type="ARBA" id="ARBA00022833"/>
    </source>
</evidence>
<evidence type="ECO:0000256" key="4">
    <source>
        <dbReference type="PROSITE-ProRule" id="PRU00042"/>
    </source>
</evidence>
<keyword evidence="1" id="KW-0479">Metal-binding</keyword>
<dbReference type="GO" id="GO:0003676">
    <property type="term" value="F:nucleic acid binding"/>
    <property type="evidence" value="ECO:0007669"/>
    <property type="project" value="InterPro"/>
</dbReference>
<sequence>MKTCYYELLDVTPLATDLELKKAYRKKALQLHPDKNPHNVEEAHHQFSLVRAAYEVLSDPQERAWYDSHKLSILNEEEVMEDEVGESHIPSISADEILRYFNPGMYTTFNDSLSGFFAIVSRLFERLAREEVQHGKYQGIEEYMKFKDDENNVHVLDPALLKFPLFGNSHAEATVIRDFYQAWLSFATVKLFNWMHEYRYSQAPDRRTRRLMERENKKTRDECRKEYNETVRKFVGFVKRRDPRYKTAMDEIAKMQKRKQTQEIEEQVKRLKKLEKEQKKKKMEQDGGFVEQSWQKLDADEQKDFEKMVRDEYGHSGSDVDIDTNDDDENSSSDDISTDSEFDEYTSDVDGEIHEFECIVCDKIMKNEQQYKIHEESKKHKKAVRQMQWEMRQEGIELGIDHDGEDEFETAESSFDEVDEVDEVDEIDESEEADEIDKDELKPRTVNGFEKELKKERSILGISADLENEAHGIETKKHKQNDSCANDLAKRVTQTKYENADLSPESDVESKKDDYSTSSKNKLEEELAKLMGDTKIGDSDEDDWDVGNKKGSKKTKKKAKAKVKGKANGSENGKRSTIGTAPISREQTPFEEGVQQDTSSAFASNSPGTEKCAVCGLTFESRNQLFIHVKQLNHAAPPDSTIKISKKKKSKHK</sequence>
<dbReference type="PROSITE" id="PS50157">
    <property type="entry name" value="ZINC_FINGER_C2H2_2"/>
    <property type="match status" value="1"/>
</dbReference>
<dbReference type="PANTHER" id="PTHR44029">
    <property type="entry name" value="DNAJ HOMOLOG SUBFAMILY C MEMBER 21"/>
    <property type="match status" value="1"/>
</dbReference>
<dbReference type="PANTHER" id="PTHR44029:SF1">
    <property type="entry name" value="DNAJ HOMOLOG SUBFAMILY C MEMBER 21"/>
    <property type="match status" value="1"/>
</dbReference>
<dbReference type="GO" id="GO:0008270">
    <property type="term" value="F:zinc ion binding"/>
    <property type="evidence" value="ECO:0007669"/>
    <property type="project" value="UniProtKB-KW"/>
</dbReference>
<dbReference type="Proteomes" id="UP000001996">
    <property type="component" value="Unassembled WGS sequence"/>
</dbReference>
<dbReference type="FunFam" id="1.10.287.110:FF:000046">
    <property type="entry name" value="dnaJ homolog subfamily C member 21"/>
    <property type="match status" value="1"/>
</dbReference>
<dbReference type="InterPro" id="IPR013087">
    <property type="entry name" value="Znf_C2H2_type"/>
</dbReference>
<organism evidence="9 10">
    <name type="scientific">Lodderomyces elongisporus (strain ATCC 11503 / CBS 2605 / JCM 1781 / NBRC 1676 / NRRL YB-4239)</name>
    <name type="common">Yeast</name>
    <name type="synonym">Saccharomyces elongisporus</name>
    <dbReference type="NCBI Taxonomy" id="379508"/>
    <lineage>
        <taxon>Eukaryota</taxon>
        <taxon>Fungi</taxon>
        <taxon>Dikarya</taxon>
        <taxon>Ascomycota</taxon>
        <taxon>Saccharomycotina</taxon>
        <taxon>Pichiomycetes</taxon>
        <taxon>Debaryomycetaceae</taxon>
        <taxon>Candida/Lodderomyces clade</taxon>
        <taxon>Lodderomyces</taxon>
    </lineage>
</organism>
<dbReference type="InterPro" id="IPR022755">
    <property type="entry name" value="Znf_C2H2_jaz"/>
</dbReference>
<evidence type="ECO:0000259" key="8">
    <source>
        <dbReference type="PROSITE" id="PS50157"/>
    </source>
</evidence>
<feature type="coiled-coil region" evidence="5">
    <location>
        <begin position="209"/>
        <end position="284"/>
    </location>
</feature>
<gene>
    <name evidence="9" type="ORF">LELG_00252</name>
</gene>
<evidence type="ECO:0000256" key="1">
    <source>
        <dbReference type="ARBA" id="ARBA00022723"/>
    </source>
</evidence>
<dbReference type="eggNOG" id="KOG0717">
    <property type="taxonomic scope" value="Eukaryota"/>
</dbReference>
<dbReference type="Pfam" id="PF00226">
    <property type="entry name" value="DnaJ"/>
    <property type="match status" value="1"/>
</dbReference>
<feature type="compositionally biased region" description="Acidic residues" evidence="6">
    <location>
        <begin position="320"/>
        <end position="348"/>
    </location>
</feature>
<dbReference type="InterPro" id="IPR003604">
    <property type="entry name" value="Matrin/U1-like-C_Znf_C2H2"/>
</dbReference>
<dbReference type="Gene3D" id="1.10.287.110">
    <property type="entry name" value="DnaJ domain"/>
    <property type="match status" value="1"/>
</dbReference>
<feature type="compositionally biased region" description="Acidic residues" evidence="6">
    <location>
        <begin position="411"/>
        <end position="438"/>
    </location>
</feature>